<reference evidence="2 3" key="1">
    <citation type="journal article" date="2019" name="Nat. Med.">
        <title>A library of human gut bacterial isolates paired with longitudinal multiomics data enables mechanistic microbiome research.</title>
        <authorList>
            <person name="Poyet M."/>
            <person name="Groussin M."/>
            <person name="Gibbons S.M."/>
            <person name="Avila-Pacheco J."/>
            <person name="Jiang X."/>
            <person name="Kearney S.M."/>
            <person name="Perrotta A.R."/>
            <person name="Berdy B."/>
            <person name="Zhao S."/>
            <person name="Lieberman T.D."/>
            <person name="Swanson P.K."/>
            <person name="Smith M."/>
            <person name="Roesemann S."/>
            <person name="Alexander J.E."/>
            <person name="Rich S.A."/>
            <person name="Livny J."/>
            <person name="Vlamakis H."/>
            <person name="Clish C."/>
            <person name="Bullock K."/>
            <person name="Deik A."/>
            <person name="Scott J."/>
            <person name="Pierce K.A."/>
            <person name="Xavier R.J."/>
            <person name="Alm E.J."/>
        </authorList>
    </citation>
    <scope>NUCLEOTIDE SEQUENCE [LARGE SCALE GENOMIC DNA]</scope>
    <source>
        <strain evidence="2 3">BIOML-A1</strain>
    </source>
</reference>
<dbReference type="InterPro" id="IPR041420">
    <property type="entry name" value="PBECR4"/>
</dbReference>
<name>A0A6L6L2Y5_9FIRM</name>
<dbReference type="EMBL" id="WNAJ01000005">
    <property type="protein sequence ID" value="MTR84758.1"/>
    <property type="molecule type" value="Genomic_DNA"/>
</dbReference>
<evidence type="ECO:0000259" key="1">
    <source>
        <dbReference type="Pfam" id="PF18813"/>
    </source>
</evidence>
<evidence type="ECO:0000313" key="3">
    <source>
        <dbReference type="Proteomes" id="UP000478483"/>
    </source>
</evidence>
<feature type="domain" description="Phage-Barnase-EndoU-ColicinE5/D-RelE like nuclease 4" evidence="1">
    <location>
        <begin position="13"/>
        <end position="101"/>
    </location>
</feature>
<evidence type="ECO:0000313" key="2">
    <source>
        <dbReference type="EMBL" id="MTR84758.1"/>
    </source>
</evidence>
<protein>
    <recommendedName>
        <fullName evidence="1">Phage-Barnase-EndoU-ColicinE5/D-RelE like nuclease 4 domain-containing protein</fullName>
    </recommendedName>
</protein>
<dbReference type="AlphaFoldDB" id="A0A6L6L2Y5"/>
<dbReference type="Proteomes" id="UP000478483">
    <property type="component" value="Unassembled WGS sequence"/>
</dbReference>
<accession>A0A6L6L2Y5</accession>
<dbReference type="Pfam" id="PF18813">
    <property type="entry name" value="PBECR4"/>
    <property type="match status" value="1"/>
</dbReference>
<organism evidence="2 3">
    <name type="scientific">Roseburia intestinalis</name>
    <dbReference type="NCBI Taxonomy" id="166486"/>
    <lineage>
        <taxon>Bacteria</taxon>
        <taxon>Bacillati</taxon>
        <taxon>Bacillota</taxon>
        <taxon>Clostridia</taxon>
        <taxon>Lachnospirales</taxon>
        <taxon>Lachnospiraceae</taxon>
        <taxon>Roseburia</taxon>
    </lineage>
</organism>
<sequence length="107" mass="12459">MAKYDKKAALKIMIEAVKQYEEKLNDKQFLIIYREGKDIKTVNVGFRDMNFLHMTGVKTRLSAQQFYVACLESKLSEYDFEIDNKGKVQQKLMVLPYLAKNQSGARI</sequence>
<comment type="caution">
    <text evidence="2">The sequence shown here is derived from an EMBL/GenBank/DDBJ whole genome shotgun (WGS) entry which is preliminary data.</text>
</comment>
<gene>
    <name evidence="2" type="ORF">GMD50_06735</name>
</gene>
<dbReference type="RefSeq" id="WP_118413628.1">
    <property type="nucleotide sequence ID" value="NZ_QRPI01000045.1"/>
</dbReference>
<proteinExistence type="predicted"/>